<feature type="transmembrane region" description="Helical" evidence="7">
    <location>
        <begin position="467"/>
        <end position="488"/>
    </location>
</feature>
<dbReference type="Proteomes" id="UP000614996">
    <property type="component" value="Unassembled WGS sequence"/>
</dbReference>
<evidence type="ECO:0000256" key="6">
    <source>
        <dbReference type="SAM" id="MobiDB-lite"/>
    </source>
</evidence>
<keyword evidence="3 7" id="KW-0812">Transmembrane</keyword>
<feature type="compositionally biased region" description="Basic residues" evidence="6">
    <location>
        <begin position="1"/>
        <end position="11"/>
    </location>
</feature>
<name>A0A8J4AIR8_9ACTN</name>
<feature type="compositionally biased region" description="Gly residues" evidence="6">
    <location>
        <begin position="27"/>
        <end position="43"/>
    </location>
</feature>
<keyword evidence="2" id="KW-1003">Cell membrane</keyword>
<evidence type="ECO:0008006" key="10">
    <source>
        <dbReference type="Google" id="ProtNLM"/>
    </source>
</evidence>
<comment type="subcellular location">
    <subcellularLocation>
        <location evidence="1">Cell membrane</location>
        <topology evidence="1">Multi-pass membrane protein</topology>
    </subcellularLocation>
</comment>
<sequence>MTAPAGRHRATAARLVPDPRGRNGTRPAGGSGATPAGGGGTDGGESVRRSARSGALGLAGAAVSGLFGFLLTVVVTRGFGTAGSGAFFALVGVITVAGALCCLGADTGLIWALPRWRDRGVRILMVALVPPLLASVLLAGAVAAAAGALAPRLLPDAGGDGVVLLRLVAAALPVAVAMTLLLAAVRAVRPIRHYVAVQFLLLPISRPVLVGAVALAGAGLVAAAIGWLVPVAVAVLVCAAMLVPALRGAGGARPDGTDWRRFWGFASARAASAAIDAASMWVGVLLTAALAGQSEAGVFGAVGRYVLAGQLAMQGLRVAVAPQLSALLGAGRRADAAAVHRQTTTWVIVLSWPVYLLLAFFAPGFLRLFGSGFTAGTGALTVLAVAMLVNVGLGNVQTLLLMSGASRIHLAAAAAGLAVTLGGGIALIPRYGALGAALAWAGGIVVENVSAALAARRVIGEPLLSAALVRTALGVGAAVCAVGAAVAVPAGRGVLPLLVAVGVLALGAGGALAVPGVRRRVTGVVATLRPRPGAVSENREGR</sequence>
<evidence type="ECO:0000313" key="8">
    <source>
        <dbReference type="EMBL" id="GIL31335.1"/>
    </source>
</evidence>
<feature type="transmembrane region" description="Helical" evidence="7">
    <location>
        <begin position="87"/>
        <end position="111"/>
    </location>
</feature>
<feature type="transmembrane region" description="Helical" evidence="7">
    <location>
        <begin position="434"/>
        <end position="455"/>
    </location>
</feature>
<evidence type="ECO:0000256" key="4">
    <source>
        <dbReference type="ARBA" id="ARBA00022989"/>
    </source>
</evidence>
<evidence type="ECO:0000256" key="1">
    <source>
        <dbReference type="ARBA" id="ARBA00004651"/>
    </source>
</evidence>
<organism evidence="8 9">
    <name type="scientific">Actinocatenispora comari</name>
    <dbReference type="NCBI Taxonomy" id="2807577"/>
    <lineage>
        <taxon>Bacteria</taxon>
        <taxon>Bacillati</taxon>
        <taxon>Actinomycetota</taxon>
        <taxon>Actinomycetes</taxon>
        <taxon>Micromonosporales</taxon>
        <taxon>Micromonosporaceae</taxon>
        <taxon>Actinocatenispora</taxon>
    </lineage>
</organism>
<keyword evidence="9" id="KW-1185">Reference proteome</keyword>
<feature type="transmembrane region" description="Helical" evidence="7">
    <location>
        <begin position="55"/>
        <end position="75"/>
    </location>
</feature>
<feature type="transmembrane region" description="Helical" evidence="7">
    <location>
        <begin position="372"/>
        <end position="396"/>
    </location>
</feature>
<feature type="transmembrane region" description="Helical" evidence="7">
    <location>
        <begin position="227"/>
        <end position="249"/>
    </location>
</feature>
<feature type="transmembrane region" description="Helical" evidence="7">
    <location>
        <begin position="494"/>
        <end position="514"/>
    </location>
</feature>
<evidence type="ECO:0000256" key="5">
    <source>
        <dbReference type="ARBA" id="ARBA00023136"/>
    </source>
</evidence>
<keyword evidence="4 7" id="KW-1133">Transmembrane helix</keyword>
<dbReference type="PANTHER" id="PTHR30250:SF11">
    <property type="entry name" value="O-ANTIGEN TRANSPORTER-RELATED"/>
    <property type="match status" value="1"/>
</dbReference>
<dbReference type="EMBL" id="BOPO01000133">
    <property type="protein sequence ID" value="GIL31335.1"/>
    <property type="molecule type" value="Genomic_DNA"/>
</dbReference>
<evidence type="ECO:0000256" key="2">
    <source>
        <dbReference type="ARBA" id="ARBA00022475"/>
    </source>
</evidence>
<protein>
    <recommendedName>
        <fullName evidence="10">Lipopolysaccharide biosynthesis protein</fullName>
    </recommendedName>
</protein>
<dbReference type="GO" id="GO:0005886">
    <property type="term" value="C:plasma membrane"/>
    <property type="evidence" value="ECO:0007669"/>
    <property type="project" value="UniProtKB-SubCell"/>
</dbReference>
<evidence type="ECO:0000256" key="7">
    <source>
        <dbReference type="SAM" id="Phobius"/>
    </source>
</evidence>
<gene>
    <name evidence="8" type="ORF">NUM_65890</name>
</gene>
<evidence type="ECO:0000313" key="9">
    <source>
        <dbReference type="Proteomes" id="UP000614996"/>
    </source>
</evidence>
<feature type="transmembrane region" description="Helical" evidence="7">
    <location>
        <begin position="123"/>
        <end position="150"/>
    </location>
</feature>
<dbReference type="InterPro" id="IPR050833">
    <property type="entry name" value="Poly_Biosynth_Transport"/>
</dbReference>
<dbReference type="RefSeq" id="WP_207128903.1">
    <property type="nucleotide sequence ID" value="NZ_BOPO01000133.1"/>
</dbReference>
<accession>A0A8J4AIR8</accession>
<feature type="transmembrane region" description="Helical" evidence="7">
    <location>
        <begin position="162"/>
        <end position="185"/>
    </location>
</feature>
<proteinExistence type="predicted"/>
<dbReference type="PANTHER" id="PTHR30250">
    <property type="entry name" value="PST FAMILY PREDICTED COLANIC ACID TRANSPORTER"/>
    <property type="match status" value="1"/>
</dbReference>
<feature type="transmembrane region" description="Helical" evidence="7">
    <location>
        <begin position="408"/>
        <end position="428"/>
    </location>
</feature>
<feature type="region of interest" description="Disordered" evidence="6">
    <location>
        <begin position="1"/>
        <end position="48"/>
    </location>
</feature>
<reference evidence="9" key="1">
    <citation type="journal article" date="2021" name="Int. J. Syst. Evol. Microbiol.">
        <title>Actinocatenispora comari sp. nov., an endophytic actinomycete isolated from aerial parts of Comarum salesowianum.</title>
        <authorList>
            <person name="Oyunbileg N."/>
            <person name="Iizaka Y."/>
            <person name="Hamada M."/>
            <person name="Davaapurev B.O."/>
            <person name="Fukumoto A."/>
            <person name="Tsetseg B."/>
            <person name="Kato F."/>
            <person name="Tamura T."/>
            <person name="Batkhuu J."/>
            <person name="Anzai Y."/>
        </authorList>
    </citation>
    <scope>NUCLEOTIDE SEQUENCE [LARGE SCALE GENOMIC DNA]</scope>
    <source>
        <strain evidence="9">NUM-2625</strain>
    </source>
</reference>
<keyword evidence="5 7" id="KW-0472">Membrane</keyword>
<comment type="caution">
    <text evidence="8">The sequence shown here is derived from an EMBL/GenBank/DDBJ whole genome shotgun (WGS) entry which is preliminary data.</text>
</comment>
<dbReference type="AlphaFoldDB" id="A0A8J4AIR8"/>
<feature type="transmembrane region" description="Helical" evidence="7">
    <location>
        <begin position="343"/>
        <end position="366"/>
    </location>
</feature>
<evidence type="ECO:0000256" key="3">
    <source>
        <dbReference type="ARBA" id="ARBA00022692"/>
    </source>
</evidence>
<feature type="transmembrane region" description="Helical" evidence="7">
    <location>
        <begin position="197"/>
        <end position="221"/>
    </location>
</feature>